<keyword evidence="3" id="KW-1185">Reference proteome</keyword>
<sequence length="149" mass="15902">MSDIAAPTTNLRKPNRSFPGPLQGEATKYPGTGAGKSDRPASLRGGTRRGAPGPWPGFVPALSQLIFRTWFSLRPDMPPDMAPDASLPRRTHGATLVPGTGGLLTDLHHLRVQSGAKVMQHVATRRGGKPHGRPPPKGRPPCCTTMVYL</sequence>
<evidence type="ECO:0000313" key="3">
    <source>
        <dbReference type="Proteomes" id="UP000617355"/>
    </source>
</evidence>
<evidence type="ECO:0000313" key="2">
    <source>
        <dbReference type="EMBL" id="GGD44690.1"/>
    </source>
</evidence>
<dbReference type="Proteomes" id="UP000617355">
    <property type="component" value="Unassembled WGS sequence"/>
</dbReference>
<feature type="compositionally biased region" description="Basic residues" evidence="1">
    <location>
        <begin position="125"/>
        <end position="136"/>
    </location>
</feature>
<name>A0ABQ1QUN7_9RHOB</name>
<accession>A0ABQ1QUN7</accession>
<feature type="region of interest" description="Disordered" evidence="1">
    <location>
        <begin position="1"/>
        <end position="56"/>
    </location>
</feature>
<reference evidence="3" key="1">
    <citation type="journal article" date="2019" name="Int. J. Syst. Evol. Microbiol.">
        <title>The Global Catalogue of Microorganisms (GCM) 10K type strain sequencing project: providing services to taxonomists for standard genome sequencing and annotation.</title>
        <authorList>
            <consortium name="The Broad Institute Genomics Platform"/>
            <consortium name="The Broad Institute Genome Sequencing Center for Infectious Disease"/>
            <person name="Wu L."/>
            <person name="Ma J."/>
        </authorList>
    </citation>
    <scope>NUCLEOTIDE SEQUENCE [LARGE SCALE GENOMIC DNA]</scope>
    <source>
        <strain evidence="3">CGMCC 1.12922</strain>
    </source>
</reference>
<dbReference type="EMBL" id="BMGI01000005">
    <property type="protein sequence ID" value="GGD44690.1"/>
    <property type="molecule type" value="Genomic_DNA"/>
</dbReference>
<organism evidence="2 3">
    <name type="scientific">Sinisalibacter lacisalsi</name>
    <dbReference type="NCBI Taxonomy" id="1526570"/>
    <lineage>
        <taxon>Bacteria</taxon>
        <taxon>Pseudomonadati</taxon>
        <taxon>Pseudomonadota</taxon>
        <taxon>Alphaproteobacteria</taxon>
        <taxon>Rhodobacterales</taxon>
        <taxon>Roseobacteraceae</taxon>
        <taxon>Sinisalibacter</taxon>
    </lineage>
</organism>
<gene>
    <name evidence="2" type="ORF">GCM10011358_30570</name>
</gene>
<proteinExistence type="predicted"/>
<comment type="caution">
    <text evidence="2">The sequence shown here is derived from an EMBL/GenBank/DDBJ whole genome shotgun (WGS) entry which is preliminary data.</text>
</comment>
<evidence type="ECO:0000256" key="1">
    <source>
        <dbReference type="SAM" id="MobiDB-lite"/>
    </source>
</evidence>
<protein>
    <submittedName>
        <fullName evidence="2">Uncharacterized protein</fullName>
    </submittedName>
</protein>
<feature type="region of interest" description="Disordered" evidence="1">
    <location>
        <begin position="125"/>
        <end position="144"/>
    </location>
</feature>